<keyword evidence="2 4" id="KW-0647">Proteasome</keyword>
<dbReference type="OrthoDB" id="8775810at2759"/>
<dbReference type="GO" id="GO:0005829">
    <property type="term" value="C:cytosol"/>
    <property type="evidence" value="ECO:0007669"/>
    <property type="project" value="TreeGrafter"/>
</dbReference>
<keyword evidence="5" id="KW-1185">Reference proteome</keyword>
<dbReference type="InterPro" id="IPR006746">
    <property type="entry name" value="26S_Psome_Rpn12"/>
</dbReference>
<dbReference type="PROSITE" id="PS50250">
    <property type="entry name" value="PCI"/>
    <property type="match status" value="1"/>
</dbReference>
<dbReference type="GO" id="GO:0043161">
    <property type="term" value="P:proteasome-mediated ubiquitin-dependent protein catabolic process"/>
    <property type="evidence" value="ECO:0007669"/>
    <property type="project" value="TreeGrafter"/>
</dbReference>
<sequence>MSLDGASSLLSELKAKFGAGDVDGGKETLSKLKIAMLDFPPQGSEAHMKVAVEALEIGILLAVVDGDLDAFSRNVAQIKPLYAVLKTTPRKCHILGLNLMNLLIDNRLSEFHAELELLTEEEASNPFVTFPITLERRLMVGTYDEVLSVTVPDASYQFFVDNLLQTVRDSIADCVEVSYKSMKIIDAMTMMKFDSQQELLEYVQECRDDWIVDGDTLCFQAPPSGSKASDVPSMQLISQNLSYAMEMERIV</sequence>
<protein>
    <submittedName>
        <fullName evidence="4">26S proteasome regulatory subunit</fullName>
    </submittedName>
</protein>
<evidence type="ECO:0000256" key="1">
    <source>
        <dbReference type="ARBA" id="ARBA00009627"/>
    </source>
</evidence>
<dbReference type="EMBL" id="JAGRRH010000017">
    <property type="protein sequence ID" value="KAG7353017.1"/>
    <property type="molecule type" value="Genomic_DNA"/>
</dbReference>
<dbReference type="Pfam" id="PF10075">
    <property type="entry name" value="CSN8_PSD8_EIF3K"/>
    <property type="match status" value="1"/>
</dbReference>
<evidence type="ECO:0000256" key="2">
    <source>
        <dbReference type="ARBA" id="ARBA00022942"/>
    </source>
</evidence>
<dbReference type="InterPro" id="IPR033464">
    <property type="entry name" value="CSN8_PSD8_EIF3K"/>
</dbReference>
<evidence type="ECO:0000259" key="3">
    <source>
        <dbReference type="PROSITE" id="PS50250"/>
    </source>
</evidence>
<reference evidence="4" key="1">
    <citation type="journal article" date="2021" name="Sci. Rep.">
        <title>Diploid genomic architecture of Nitzschia inconspicua, an elite biomass production diatom.</title>
        <authorList>
            <person name="Oliver A."/>
            <person name="Podell S."/>
            <person name="Pinowska A."/>
            <person name="Traller J.C."/>
            <person name="Smith S.R."/>
            <person name="McClure R."/>
            <person name="Beliaev A."/>
            <person name="Bohutskyi P."/>
            <person name="Hill E.A."/>
            <person name="Rabines A."/>
            <person name="Zheng H."/>
            <person name="Allen L.Z."/>
            <person name="Kuo A."/>
            <person name="Grigoriev I.V."/>
            <person name="Allen A.E."/>
            <person name="Hazlebeck D."/>
            <person name="Allen E.E."/>
        </authorList>
    </citation>
    <scope>NUCLEOTIDE SEQUENCE</scope>
    <source>
        <strain evidence="4">Hildebrandi</strain>
    </source>
</reference>
<dbReference type="AlphaFoldDB" id="A0A9K3L0C9"/>
<gene>
    <name evidence="4" type="ORF">IV203_009065</name>
</gene>
<comment type="caution">
    <text evidence="4">The sequence shown here is derived from an EMBL/GenBank/DDBJ whole genome shotgun (WGS) entry which is preliminary data.</text>
</comment>
<dbReference type="PANTHER" id="PTHR12387:SF0">
    <property type="entry name" value="26S PROTEASOME NON-ATPASE REGULATORY SUBUNIT 8"/>
    <property type="match status" value="1"/>
</dbReference>
<accession>A0A9K3L0C9</accession>
<evidence type="ECO:0000313" key="5">
    <source>
        <dbReference type="Proteomes" id="UP000693970"/>
    </source>
</evidence>
<proteinExistence type="inferred from homology"/>
<dbReference type="InterPro" id="IPR000717">
    <property type="entry name" value="PCI_dom"/>
</dbReference>
<dbReference type="GO" id="GO:0005634">
    <property type="term" value="C:nucleus"/>
    <property type="evidence" value="ECO:0007669"/>
    <property type="project" value="TreeGrafter"/>
</dbReference>
<dbReference type="GO" id="GO:0008541">
    <property type="term" value="C:proteasome regulatory particle, lid subcomplex"/>
    <property type="evidence" value="ECO:0007669"/>
    <property type="project" value="TreeGrafter"/>
</dbReference>
<evidence type="ECO:0000313" key="4">
    <source>
        <dbReference type="EMBL" id="KAG7353017.1"/>
    </source>
</evidence>
<feature type="domain" description="PCI" evidence="3">
    <location>
        <begin position="66"/>
        <end position="234"/>
    </location>
</feature>
<reference evidence="4" key="2">
    <citation type="submission" date="2021-04" db="EMBL/GenBank/DDBJ databases">
        <authorList>
            <person name="Podell S."/>
        </authorList>
    </citation>
    <scope>NUCLEOTIDE SEQUENCE</scope>
    <source>
        <strain evidence="4">Hildebrandi</strain>
    </source>
</reference>
<dbReference type="Proteomes" id="UP000693970">
    <property type="component" value="Unassembled WGS sequence"/>
</dbReference>
<organism evidence="4 5">
    <name type="scientific">Nitzschia inconspicua</name>
    <dbReference type="NCBI Taxonomy" id="303405"/>
    <lineage>
        <taxon>Eukaryota</taxon>
        <taxon>Sar</taxon>
        <taxon>Stramenopiles</taxon>
        <taxon>Ochrophyta</taxon>
        <taxon>Bacillariophyta</taxon>
        <taxon>Bacillariophyceae</taxon>
        <taxon>Bacillariophycidae</taxon>
        <taxon>Bacillariales</taxon>
        <taxon>Bacillariaceae</taxon>
        <taxon>Nitzschia</taxon>
    </lineage>
</organism>
<comment type="similarity">
    <text evidence="1">Belongs to the proteasome subunit S14 family.</text>
</comment>
<dbReference type="PANTHER" id="PTHR12387">
    <property type="entry name" value="26S PROTEASOME NON-ATPASE REGULATORY SUBUNIT 8"/>
    <property type="match status" value="1"/>
</dbReference>
<name>A0A9K3L0C9_9STRA</name>